<evidence type="ECO:0000256" key="1">
    <source>
        <dbReference type="SAM" id="SignalP"/>
    </source>
</evidence>
<dbReference type="EMBL" id="JBHLXE010000016">
    <property type="protein sequence ID" value="MFC0178845.1"/>
    <property type="molecule type" value="Genomic_DNA"/>
</dbReference>
<name>A0ABV6C7C6_9GAMM</name>
<comment type="caution">
    <text evidence="2">The sequence shown here is derived from an EMBL/GenBank/DDBJ whole genome shotgun (WGS) entry which is preliminary data.</text>
</comment>
<keyword evidence="3" id="KW-1185">Reference proteome</keyword>
<dbReference type="PROSITE" id="PS00430">
    <property type="entry name" value="TONB_DEPENDENT_REC_1"/>
    <property type="match status" value="1"/>
</dbReference>
<dbReference type="InterPro" id="IPR010916">
    <property type="entry name" value="TonB_box_CS"/>
</dbReference>
<dbReference type="Proteomes" id="UP001589758">
    <property type="component" value="Unassembled WGS sequence"/>
</dbReference>
<proteinExistence type="predicted"/>
<accession>A0ABV6C7C6</accession>
<evidence type="ECO:0000313" key="3">
    <source>
        <dbReference type="Proteomes" id="UP001589758"/>
    </source>
</evidence>
<feature type="chain" id="PRO_5047498975" evidence="1">
    <location>
        <begin position="20"/>
        <end position="136"/>
    </location>
</feature>
<evidence type="ECO:0000313" key="2">
    <source>
        <dbReference type="EMBL" id="MFC0178845.1"/>
    </source>
</evidence>
<dbReference type="PROSITE" id="PS51257">
    <property type="entry name" value="PROKAR_LIPOPROTEIN"/>
    <property type="match status" value="1"/>
</dbReference>
<keyword evidence="1" id="KW-0732">Signal</keyword>
<reference evidence="2 3" key="1">
    <citation type="submission" date="2024-09" db="EMBL/GenBank/DDBJ databases">
        <authorList>
            <person name="Sun Q."/>
            <person name="Mori K."/>
        </authorList>
    </citation>
    <scope>NUCLEOTIDE SEQUENCE [LARGE SCALE GENOMIC DNA]</scope>
    <source>
        <strain evidence="2 3">CCM 8545</strain>
    </source>
</reference>
<sequence length="136" mass="15215">MKKIFILFITLFLSIPVMAGCINEGETISVTGTLFTKSYDSDDVDRDNTPYVVTFIHTDPQFWSLCLLSYSGKKYYISKDLQLLLPKTVTDENQVDINKKVIASGEIVRADGSPSIVADQIIQNYSLEQPVGNNNE</sequence>
<feature type="signal peptide" evidence="1">
    <location>
        <begin position="1"/>
        <end position="19"/>
    </location>
</feature>
<dbReference type="RefSeq" id="WP_385875848.1">
    <property type="nucleotide sequence ID" value="NZ_JBHLXE010000016.1"/>
</dbReference>
<protein>
    <submittedName>
        <fullName evidence="2">Uncharacterized protein</fullName>
    </submittedName>
</protein>
<organism evidence="2 3">
    <name type="scientific">Thorsellia kenyensis</name>
    <dbReference type="NCBI Taxonomy" id="1549888"/>
    <lineage>
        <taxon>Bacteria</taxon>
        <taxon>Pseudomonadati</taxon>
        <taxon>Pseudomonadota</taxon>
        <taxon>Gammaproteobacteria</taxon>
        <taxon>Enterobacterales</taxon>
        <taxon>Thorselliaceae</taxon>
        <taxon>Thorsellia</taxon>
    </lineage>
</organism>
<gene>
    <name evidence="2" type="ORF">ACFFIT_01835</name>
</gene>